<name>A0A9W6Y313_9STRA</name>
<gene>
    <name evidence="2" type="ORF">Pfra01_002085800</name>
</gene>
<dbReference type="Proteomes" id="UP001165121">
    <property type="component" value="Unassembled WGS sequence"/>
</dbReference>
<dbReference type="InterPro" id="IPR038717">
    <property type="entry name" value="Tc1-like_DDE_dom"/>
</dbReference>
<dbReference type="EMBL" id="BSXT01002918">
    <property type="protein sequence ID" value="GMF51537.1"/>
    <property type="molecule type" value="Genomic_DNA"/>
</dbReference>
<organism evidence="2 3">
    <name type="scientific">Phytophthora fragariaefolia</name>
    <dbReference type="NCBI Taxonomy" id="1490495"/>
    <lineage>
        <taxon>Eukaryota</taxon>
        <taxon>Sar</taxon>
        <taxon>Stramenopiles</taxon>
        <taxon>Oomycota</taxon>
        <taxon>Peronosporomycetes</taxon>
        <taxon>Peronosporales</taxon>
        <taxon>Peronosporaceae</taxon>
        <taxon>Phytophthora</taxon>
    </lineage>
</organism>
<dbReference type="InterPro" id="IPR036397">
    <property type="entry name" value="RNaseH_sf"/>
</dbReference>
<accession>A0A9W6Y313</accession>
<comment type="caution">
    <text evidence="2">The sequence shown here is derived from an EMBL/GenBank/DDBJ whole genome shotgun (WGS) entry which is preliminary data.</text>
</comment>
<keyword evidence="3" id="KW-1185">Reference proteome</keyword>
<evidence type="ECO:0000313" key="2">
    <source>
        <dbReference type="EMBL" id="GMF51537.1"/>
    </source>
</evidence>
<feature type="domain" description="Tc1-like transposase DDE" evidence="1">
    <location>
        <begin position="8"/>
        <end position="86"/>
    </location>
</feature>
<sequence length="332" mass="36325">MLDNYLAPFIENLRENHGIRKSIFQQDNASIHESRFTKAHIEAMGTKKLKWPAKSPDLNPIENVWGQLAWSVYQGGRQFDSKDELKTQIVRSWTEINQKYLRDLVNTMPTRMTQVVLKTMIRRCGFVTLWWLLGAAALSSSSSSSLASSFSSSASHSNGTQAGDETQAEVLAQDWFEANSDANVTYLAVGVNSALANITGGDVICGKGVPSLQRRTPDELPNNGCPAIFTALNGSCTCLSDYNGTDSWEFFVTTRTTETDFPLTLKMTGVLPIDTIRTLLVPSTVVSLSITGVGDETQTISFVPQDIDLPGSDVPIAMNEDDTNEDTSIIAV</sequence>
<dbReference type="GO" id="GO:0003676">
    <property type="term" value="F:nucleic acid binding"/>
    <property type="evidence" value="ECO:0007669"/>
    <property type="project" value="InterPro"/>
</dbReference>
<proteinExistence type="predicted"/>
<dbReference type="AlphaFoldDB" id="A0A9W6Y313"/>
<reference evidence="2" key="1">
    <citation type="submission" date="2023-04" db="EMBL/GenBank/DDBJ databases">
        <title>Phytophthora fragariaefolia NBRC 109709.</title>
        <authorList>
            <person name="Ichikawa N."/>
            <person name="Sato H."/>
            <person name="Tonouchi N."/>
        </authorList>
    </citation>
    <scope>NUCLEOTIDE SEQUENCE</scope>
    <source>
        <strain evidence="2">NBRC 109709</strain>
    </source>
</reference>
<evidence type="ECO:0000259" key="1">
    <source>
        <dbReference type="Pfam" id="PF13358"/>
    </source>
</evidence>
<dbReference type="Gene3D" id="3.30.420.10">
    <property type="entry name" value="Ribonuclease H-like superfamily/Ribonuclease H"/>
    <property type="match status" value="1"/>
</dbReference>
<protein>
    <submittedName>
        <fullName evidence="2">Unnamed protein product</fullName>
    </submittedName>
</protein>
<dbReference type="Pfam" id="PF13358">
    <property type="entry name" value="DDE_3"/>
    <property type="match status" value="1"/>
</dbReference>
<dbReference type="OrthoDB" id="4062651at2759"/>
<evidence type="ECO:0000313" key="3">
    <source>
        <dbReference type="Proteomes" id="UP001165121"/>
    </source>
</evidence>